<organism evidence="1 2">
    <name type="scientific">Radiobacillus deserti</name>
    <dbReference type="NCBI Taxonomy" id="2594883"/>
    <lineage>
        <taxon>Bacteria</taxon>
        <taxon>Bacillati</taxon>
        <taxon>Bacillota</taxon>
        <taxon>Bacilli</taxon>
        <taxon>Bacillales</taxon>
        <taxon>Bacillaceae</taxon>
        <taxon>Radiobacillus</taxon>
    </lineage>
</organism>
<sequence>MIIYACSQKTSKETDKWKLIYIRRPNKRKWIGYHLKHVIIVTQYCVTFVFRNRDVSTQVYLVCSSKDELDLLIDHNILSAAY</sequence>
<evidence type="ECO:0000313" key="1">
    <source>
        <dbReference type="EMBL" id="QDP38946.1"/>
    </source>
</evidence>
<accession>A0A516KC76</accession>
<dbReference type="Proteomes" id="UP000315215">
    <property type="component" value="Chromosome"/>
</dbReference>
<gene>
    <name evidence="1" type="ORF">FN924_01170</name>
</gene>
<evidence type="ECO:0000313" key="2">
    <source>
        <dbReference type="Proteomes" id="UP000315215"/>
    </source>
</evidence>
<dbReference type="KEGG" id="aqt:FN924_01170"/>
<protein>
    <submittedName>
        <fullName evidence="1">Uncharacterized protein</fullName>
    </submittedName>
</protein>
<proteinExistence type="predicted"/>
<dbReference type="AlphaFoldDB" id="A0A516KC76"/>
<keyword evidence="2" id="KW-1185">Reference proteome</keyword>
<reference evidence="1 2" key="1">
    <citation type="submission" date="2019-07" db="EMBL/GenBank/DDBJ databases">
        <authorList>
            <person name="Li J."/>
        </authorList>
    </citation>
    <scope>NUCLEOTIDE SEQUENCE [LARGE SCALE GENOMIC DNA]</scope>
    <source>
        <strain evidence="1 2">TKL69</strain>
    </source>
</reference>
<dbReference type="EMBL" id="CP041666">
    <property type="protein sequence ID" value="QDP38946.1"/>
    <property type="molecule type" value="Genomic_DNA"/>
</dbReference>
<name>A0A516KC76_9BACI</name>